<dbReference type="SFLD" id="SFLDG01058">
    <property type="entry name" value="lipoyl_synthase_like"/>
    <property type="match status" value="1"/>
</dbReference>
<sequence>MSQVQAIMNKPKIRLQIGPNYSSVKNVVRENELHTVCEEARCPNIYECWENGTATLMILGNVCTRACGFCSVKTGKPTWNDPMEPFRTALTVKKMRLRHVVITSVDRDDLKNDYGAEIWAETIYQIRSFSPNCTVEVLTPDFRGYYPALKKVFDSKPEIFSHNLECVKRVSRKVRPQSNWQRSLNVLQYAADYGLRTKTGIMVGLGETKKEVLETMQKAVDLGIEIFTIGQYLQPTKNHLSVDRYVTDNEFLDYKEAGLEIGFKVVESGPLVRSSYHADDQINRLNLDG</sequence>
<keyword evidence="8" id="KW-0408">Iron</keyword>
<evidence type="ECO:0000313" key="12">
    <source>
        <dbReference type="EMBL" id="SVA41560.1"/>
    </source>
</evidence>
<dbReference type="AlphaFoldDB" id="A0A381VMM4"/>
<keyword evidence="4" id="KW-0004">4Fe-4S</keyword>
<dbReference type="PANTHER" id="PTHR10949">
    <property type="entry name" value="LIPOYL SYNTHASE"/>
    <property type="match status" value="1"/>
</dbReference>
<keyword evidence="5" id="KW-0808">Transferase</keyword>
<dbReference type="GO" id="GO:0046872">
    <property type="term" value="F:metal ion binding"/>
    <property type="evidence" value="ECO:0007669"/>
    <property type="project" value="UniProtKB-KW"/>
</dbReference>
<evidence type="ECO:0000256" key="10">
    <source>
        <dbReference type="ARBA" id="ARBA00047326"/>
    </source>
</evidence>
<gene>
    <name evidence="12" type="ORF">METZ01_LOCUS94414</name>
</gene>
<feature type="domain" description="Radical SAM core" evidence="11">
    <location>
        <begin position="49"/>
        <end position="264"/>
    </location>
</feature>
<dbReference type="InterPro" id="IPR007197">
    <property type="entry name" value="rSAM"/>
</dbReference>
<organism evidence="12">
    <name type="scientific">marine metagenome</name>
    <dbReference type="NCBI Taxonomy" id="408172"/>
    <lineage>
        <taxon>unclassified sequences</taxon>
        <taxon>metagenomes</taxon>
        <taxon>ecological metagenomes</taxon>
    </lineage>
</organism>
<accession>A0A381VMM4</accession>
<name>A0A381VMM4_9ZZZZ</name>
<dbReference type="GO" id="GO:0005739">
    <property type="term" value="C:mitochondrion"/>
    <property type="evidence" value="ECO:0007669"/>
    <property type="project" value="UniProtKB-SubCell"/>
</dbReference>
<dbReference type="CDD" id="cd01335">
    <property type="entry name" value="Radical_SAM"/>
    <property type="match status" value="1"/>
</dbReference>
<dbReference type="EMBL" id="UINC01009261">
    <property type="protein sequence ID" value="SVA41560.1"/>
    <property type="molecule type" value="Genomic_DNA"/>
</dbReference>
<dbReference type="Gene3D" id="3.20.20.70">
    <property type="entry name" value="Aldolase class I"/>
    <property type="match status" value="1"/>
</dbReference>
<dbReference type="SFLD" id="SFLDF00271">
    <property type="entry name" value="lipoyl_synthase"/>
    <property type="match status" value="1"/>
</dbReference>
<dbReference type="SUPFAM" id="SSF102114">
    <property type="entry name" value="Radical SAM enzymes"/>
    <property type="match status" value="1"/>
</dbReference>
<reference evidence="12" key="1">
    <citation type="submission" date="2018-05" db="EMBL/GenBank/DDBJ databases">
        <authorList>
            <person name="Lanie J.A."/>
            <person name="Ng W.-L."/>
            <person name="Kazmierczak K.M."/>
            <person name="Andrzejewski T.M."/>
            <person name="Davidsen T.M."/>
            <person name="Wayne K.J."/>
            <person name="Tettelin H."/>
            <person name="Glass J.I."/>
            <person name="Rusch D."/>
            <person name="Podicherti R."/>
            <person name="Tsui H.-C.T."/>
            <person name="Winkler M.E."/>
        </authorList>
    </citation>
    <scope>NUCLEOTIDE SEQUENCE</scope>
</reference>
<dbReference type="InterPro" id="IPR013785">
    <property type="entry name" value="Aldolase_TIM"/>
</dbReference>
<dbReference type="EC" id="2.8.1.8" evidence="3"/>
<dbReference type="NCBIfam" id="NF009544">
    <property type="entry name" value="PRK12928.1"/>
    <property type="match status" value="1"/>
</dbReference>
<dbReference type="Pfam" id="PF04055">
    <property type="entry name" value="Radical_SAM"/>
    <property type="match status" value="1"/>
</dbReference>
<dbReference type="GO" id="GO:0016992">
    <property type="term" value="F:lipoate synthase activity"/>
    <property type="evidence" value="ECO:0007669"/>
    <property type="project" value="UniProtKB-EC"/>
</dbReference>
<evidence type="ECO:0000256" key="5">
    <source>
        <dbReference type="ARBA" id="ARBA00022679"/>
    </source>
</evidence>
<evidence type="ECO:0000256" key="1">
    <source>
        <dbReference type="ARBA" id="ARBA00001966"/>
    </source>
</evidence>
<protein>
    <recommendedName>
        <fullName evidence="3">lipoyl synthase</fullName>
        <ecNumber evidence="3">2.8.1.8</ecNumber>
    </recommendedName>
</protein>
<evidence type="ECO:0000256" key="7">
    <source>
        <dbReference type="ARBA" id="ARBA00022723"/>
    </source>
</evidence>
<evidence type="ECO:0000256" key="2">
    <source>
        <dbReference type="ARBA" id="ARBA00004173"/>
    </source>
</evidence>
<keyword evidence="7" id="KW-0479">Metal-binding</keyword>
<dbReference type="NCBIfam" id="NF004019">
    <property type="entry name" value="PRK05481.1"/>
    <property type="match status" value="1"/>
</dbReference>
<comment type="subcellular location">
    <subcellularLocation>
        <location evidence="2">Mitochondrion</location>
    </subcellularLocation>
</comment>
<dbReference type="SFLD" id="SFLDS00029">
    <property type="entry name" value="Radical_SAM"/>
    <property type="match status" value="1"/>
</dbReference>
<comment type="cofactor">
    <cofactor evidence="1">
        <name>[4Fe-4S] cluster</name>
        <dbReference type="ChEBI" id="CHEBI:49883"/>
    </cofactor>
</comment>
<dbReference type="InterPro" id="IPR031691">
    <property type="entry name" value="LIAS_N"/>
</dbReference>
<dbReference type="SMART" id="SM00729">
    <property type="entry name" value="Elp3"/>
    <property type="match status" value="1"/>
</dbReference>
<dbReference type="PROSITE" id="PS51918">
    <property type="entry name" value="RADICAL_SAM"/>
    <property type="match status" value="1"/>
</dbReference>
<dbReference type="GO" id="GO:0051539">
    <property type="term" value="F:4 iron, 4 sulfur cluster binding"/>
    <property type="evidence" value="ECO:0007669"/>
    <property type="project" value="UniProtKB-KW"/>
</dbReference>
<evidence type="ECO:0000256" key="9">
    <source>
        <dbReference type="ARBA" id="ARBA00023014"/>
    </source>
</evidence>
<evidence type="ECO:0000256" key="3">
    <source>
        <dbReference type="ARBA" id="ARBA00012237"/>
    </source>
</evidence>
<evidence type="ECO:0000256" key="6">
    <source>
        <dbReference type="ARBA" id="ARBA00022691"/>
    </source>
</evidence>
<dbReference type="InterPro" id="IPR003698">
    <property type="entry name" value="Lipoyl_synth"/>
</dbReference>
<proteinExistence type="inferred from homology"/>
<dbReference type="InterPro" id="IPR006638">
    <property type="entry name" value="Elp3/MiaA/NifB-like_rSAM"/>
</dbReference>
<evidence type="ECO:0000256" key="4">
    <source>
        <dbReference type="ARBA" id="ARBA00022485"/>
    </source>
</evidence>
<dbReference type="InterPro" id="IPR058240">
    <property type="entry name" value="rSAM_sf"/>
</dbReference>
<dbReference type="PANTHER" id="PTHR10949:SF0">
    <property type="entry name" value="LIPOYL SYNTHASE, MITOCHONDRIAL"/>
    <property type="match status" value="1"/>
</dbReference>
<keyword evidence="6" id="KW-0949">S-adenosyl-L-methionine</keyword>
<evidence type="ECO:0000256" key="8">
    <source>
        <dbReference type="ARBA" id="ARBA00023004"/>
    </source>
</evidence>
<dbReference type="HAMAP" id="MF_00206">
    <property type="entry name" value="Lipoyl_synth"/>
    <property type="match status" value="1"/>
</dbReference>
<keyword evidence="9" id="KW-0411">Iron-sulfur</keyword>
<dbReference type="Pfam" id="PF16881">
    <property type="entry name" value="LIAS_N"/>
    <property type="match status" value="1"/>
</dbReference>
<dbReference type="NCBIfam" id="TIGR00510">
    <property type="entry name" value="lipA"/>
    <property type="match status" value="1"/>
</dbReference>
<comment type="catalytic activity">
    <reaction evidence="10">
        <text>[[Fe-S] cluster scaffold protein carrying a second [4Fe-4S](2+) cluster] + N(6)-octanoyl-L-lysyl-[protein] + 2 oxidized [2Fe-2S]-[ferredoxin] + 2 S-adenosyl-L-methionine + 4 H(+) = [[Fe-S] cluster scaffold protein] + N(6)-[(R)-dihydrolipoyl]-L-lysyl-[protein] + 4 Fe(3+) + 2 hydrogen sulfide + 2 5'-deoxyadenosine + 2 L-methionine + 2 reduced [2Fe-2S]-[ferredoxin]</text>
        <dbReference type="Rhea" id="RHEA:16585"/>
        <dbReference type="Rhea" id="RHEA-COMP:9928"/>
        <dbReference type="Rhea" id="RHEA-COMP:10000"/>
        <dbReference type="Rhea" id="RHEA-COMP:10001"/>
        <dbReference type="Rhea" id="RHEA-COMP:10475"/>
        <dbReference type="Rhea" id="RHEA-COMP:14568"/>
        <dbReference type="Rhea" id="RHEA-COMP:14569"/>
        <dbReference type="ChEBI" id="CHEBI:15378"/>
        <dbReference type="ChEBI" id="CHEBI:17319"/>
        <dbReference type="ChEBI" id="CHEBI:29034"/>
        <dbReference type="ChEBI" id="CHEBI:29919"/>
        <dbReference type="ChEBI" id="CHEBI:33722"/>
        <dbReference type="ChEBI" id="CHEBI:33737"/>
        <dbReference type="ChEBI" id="CHEBI:33738"/>
        <dbReference type="ChEBI" id="CHEBI:57844"/>
        <dbReference type="ChEBI" id="CHEBI:59789"/>
        <dbReference type="ChEBI" id="CHEBI:78809"/>
        <dbReference type="ChEBI" id="CHEBI:83100"/>
        <dbReference type="EC" id="2.8.1.8"/>
    </reaction>
</comment>
<dbReference type="PIRSF" id="PIRSF005963">
    <property type="entry name" value="Lipoyl_synth"/>
    <property type="match status" value="1"/>
</dbReference>
<evidence type="ECO:0000259" key="11">
    <source>
        <dbReference type="PROSITE" id="PS51918"/>
    </source>
</evidence>